<accession>A0A9D9HDF7</accession>
<dbReference type="Proteomes" id="UP000823637">
    <property type="component" value="Unassembled WGS sequence"/>
</dbReference>
<dbReference type="AlphaFoldDB" id="A0A9D9HDF7"/>
<sequence>MADIKEFNRDYVHNAIFNRIKKAKKQAKNVILEIPAMVDRRYINSAIESYFTTSSKDREIWIIWKNKLLKYKKR</sequence>
<gene>
    <name evidence="2" type="ORF">IAC32_03780</name>
</gene>
<organism evidence="2 3">
    <name type="scientific">Candidatus Enterocola intestinipullorum</name>
    <dbReference type="NCBI Taxonomy" id="2840783"/>
    <lineage>
        <taxon>Bacteria</taxon>
        <taxon>Pseudomonadati</taxon>
        <taxon>Bacteroidota</taxon>
        <taxon>Bacteroidia</taxon>
        <taxon>Bacteroidales</taxon>
        <taxon>Candidatus Enterocola</taxon>
    </lineage>
</organism>
<evidence type="ECO:0000313" key="2">
    <source>
        <dbReference type="EMBL" id="MBO8446849.1"/>
    </source>
</evidence>
<comment type="caution">
    <text evidence="2">The sequence shown here is derived from an EMBL/GenBank/DDBJ whole genome shotgun (WGS) entry which is preliminary data.</text>
</comment>
<dbReference type="Pfam" id="PF18451">
    <property type="entry name" value="CdiA_C"/>
    <property type="match status" value="1"/>
</dbReference>
<proteinExistence type="predicted"/>
<feature type="domain" description="tRNA nuclease CdiA C-terminal" evidence="1">
    <location>
        <begin position="3"/>
        <end position="65"/>
    </location>
</feature>
<evidence type="ECO:0000259" key="1">
    <source>
        <dbReference type="Pfam" id="PF18451"/>
    </source>
</evidence>
<dbReference type="InterPro" id="IPR040559">
    <property type="entry name" value="CdiA_C"/>
</dbReference>
<evidence type="ECO:0000313" key="3">
    <source>
        <dbReference type="Proteomes" id="UP000823637"/>
    </source>
</evidence>
<dbReference type="EMBL" id="JADIMR010000053">
    <property type="protein sequence ID" value="MBO8446849.1"/>
    <property type="molecule type" value="Genomic_DNA"/>
</dbReference>
<reference evidence="2" key="1">
    <citation type="submission" date="2020-10" db="EMBL/GenBank/DDBJ databases">
        <authorList>
            <person name="Gilroy R."/>
        </authorList>
    </citation>
    <scope>NUCLEOTIDE SEQUENCE</scope>
    <source>
        <strain evidence="2">D3-1215</strain>
    </source>
</reference>
<protein>
    <recommendedName>
        <fullName evidence="1">tRNA nuclease CdiA C-terminal domain-containing protein</fullName>
    </recommendedName>
</protein>
<reference evidence="2" key="2">
    <citation type="journal article" date="2021" name="PeerJ">
        <title>Extensive microbial diversity within the chicken gut microbiome revealed by metagenomics and culture.</title>
        <authorList>
            <person name="Gilroy R."/>
            <person name="Ravi A."/>
            <person name="Getino M."/>
            <person name="Pursley I."/>
            <person name="Horton D.L."/>
            <person name="Alikhan N.F."/>
            <person name="Baker D."/>
            <person name="Gharbi K."/>
            <person name="Hall N."/>
            <person name="Watson M."/>
            <person name="Adriaenssens E.M."/>
            <person name="Foster-Nyarko E."/>
            <person name="Jarju S."/>
            <person name="Secka A."/>
            <person name="Antonio M."/>
            <person name="Oren A."/>
            <person name="Chaudhuri R.R."/>
            <person name="La Ragione R."/>
            <person name="Hildebrand F."/>
            <person name="Pallen M.J."/>
        </authorList>
    </citation>
    <scope>NUCLEOTIDE SEQUENCE</scope>
    <source>
        <strain evidence="2">D3-1215</strain>
    </source>
</reference>
<name>A0A9D9HDF7_9BACT</name>